<organism evidence="3 4">
    <name type="scientific">Diaphorobacter limosus</name>
    <dbReference type="NCBI Taxonomy" id="3036128"/>
    <lineage>
        <taxon>Bacteria</taxon>
        <taxon>Pseudomonadati</taxon>
        <taxon>Pseudomonadota</taxon>
        <taxon>Betaproteobacteria</taxon>
        <taxon>Burkholderiales</taxon>
        <taxon>Comamonadaceae</taxon>
        <taxon>Diaphorobacter</taxon>
    </lineage>
</organism>
<dbReference type="Pfam" id="PF01903">
    <property type="entry name" value="CbiX"/>
    <property type="match status" value="1"/>
</dbReference>
<dbReference type="Proteomes" id="UP001303211">
    <property type="component" value="Chromosome"/>
</dbReference>
<evidence type="ECO:0000256" key="1">
    <source>
        <dbReference type="ARBA" id="ARBA00022723"/>
    </source>
</evidence>
<evidence type="ECO:0000313" key="4">
    <source>
        <dbReference type="Proteomes" id="UP001303211"/>
    </source>
</evidence>
<gene>
    <name evidence="3" type="ORF">P4826_05855</name>
</gene>
<sequence length="126" mass="13699">MQQSQLAIILLAHGSRDPLWRRPIEAVAARIQTDQPRLLVRCAYLELCAPDLAGAVAELATLGATQITIASLFLGAGRHVREDLPRMVQDLAHNFGHLQLRLQPPIGEDARMTALMADIASQSIAS</sequence>
<dbReference type="RefSeq" id="WP_317702963.1">
    <property type="nucleotide sequence ID" value="NZ_CP136921.1"/>
</dbReference>
<proteinExistence type="predicted"/>
<evidence type="ECO:0000313" key="3">
    <source>
        <dbReference type="EMBL" id="WOO33597.1"/>
    </source>
</evidence>
<dbReference type="SUPFAM" id="SSF53800">
    <property type="entry name" value="Chelatase"/>
    <property type="match status" value="1"/>
</dbReference>
<evidence type="ECO:0000256" key="2">
    <source>
        <dbReference type="ARBA" id="ARBA00023239"/>
    </source>
</evidence>
<keyword evidence="4" id="KW-1185">Reference proteome</keyword>
<dbReference type="CDD" id="cd03416">
    <property type="entry name" value="CbiX_SirB_N"/>
    <property type="match status" value="1"/>
</dbReference>
<dbReference type="PANTHER" id="PTHR33542">
    <property type="entry name" value="SIROHYDROCHLORIN FERROCHELATASE, CHLOROPLASTIC"/>
    <property type="match status" value="1"/>
</dbReference>
<dbReference type="InterPro" id="IPR002762">
    <property type="entry name" value="CbiX-like"/>
</dbReference>
<dbReference type="Gene3D" id="3.40.50.1400">
    <property type="match status" value="1"/>
</dbReference>
<dbReference type="EMBL" id="CP136921">
    <property type="protein sequence ID" value="WOO33597.1"/>
    <property type="molecule type" value="Genomic_DNA"/>
</dbReference>
<keyword evidence="2" id="KW-0456">Lyase</keyword>
<keyword evidence="1" id="KW-0479">Metal-binding</keyword>
<dbReference type="InterPro" id="IPR050963">
    <property type="entry name" value="Sirohydro_Cobaltochel/CbiX"/>
</dbReference>
<name>A0ABZ0J5Q2_9BURK</name>
<accession>A0ABZ0J5Q2</accession>
<protein>
    <submittedName>
        <fullName evidence="3">CbiX/SirB N-terminal domain-containing protein</fullName>
    </submittedName>
</protein>
<reference evidence="3 4" key="1">
    <citation type="submission" date="2023-03" db="EMBL/GenBank/DDBJ databases">
        <title>Diaphorobacter basophil sp. nov., isolated from a sewage-treatment plant.</title>
        <authorList>
            <person name="Yang K."/>
        </authorList>
    </citation>
    <scope>NUCLEOTIDE SEQUENCE [LARGE SCALE GENOMIC DNA]</scope>
    <source>
        <strain evidence="3 4">Y-1</strain>
    </source>
</reference>
<dbReference type="PANTHER" id="PTHR33542:SF3">
    <property type="entry name" value="SIROHYDROCHLORIN FERROCHELATASE, CHLOROPLASTIC"/>
    <property type="match status" value="1"/>
</dbReference>